<dbReference type="AlphaFoldDB" id="A0A6N3CIT7"/>
<reference evidence="2" key="1">
    <citation type="submission" date="2019-11" db="EMBL/GenBank/DDBJ databases">
        <authorList>
            <person name="Feng L."/>
        </authorList>
    </citation>
    <scope>NUCLEOTIDE SEQUENCE</scope>
    <source>
        <strain evidence="2">RgnavusLFYP19</strain>
    </source>
</reference>
<feature type="chain" id="PRO_5039665986" description="Lipoprotein" evidence="1">
    <location>
        <begin position="28"/>
        <end position="245"/>
    </location>
</feature>
<gene>
    <name evidence="2" type="ORF">RGLFYP19_01613</name>
</gene>
<evidence type="ECO:0000313" key="2">
    <source>
        <dbReference type="EMBL" id="VYU16906.1"/>
    </source>
</evidence>
<dbReference type="RefSeq" id="WP_156729337.1">
    <property type="nucleotide sequence ID" value="NZ_CACRUK010000022.1"/>
</dbReference>
<dbReference type="PROSITE" id="PS51257">
    <property type="entry name" value="PROKAR_LIPOPROTEIN"/>
    <property type="match status" value="1"/>
</dbReference>
<evidence type="ECO:0000256" key="1">
    <source>
        <dbReference type="SAM" id="SignalP"/>
    </source>
</evidence>
<keyword evidence="1" id="KW-0732">Signal</keyword>
<proteinExistence type="predicted"/>
<evidence type="ECO:0008006" key="3">
    <source>
        <dbReference type="Google" id="ProtNLM"/>
    </source>
</evidence>
<accession>A0A6N3CIT7</accession>
<name>A0A6N3CIT7_MEDGN</name>
<organism evidence="2">
    <name type="scientific">Mediterraneibacter gnavus</name>
    <name type="common">Ruminococcus gnavus</name>
    <dbReference type="NCBI Taxonomy" id="33038"/>
    <lineage>
        <taxon>Bacteria</taxon>
        <taxon>Bacillati</taxon>
        <taxon>Bacillota</taxon>
        <taxon>Clostridia</taxon>
        <taxon>Lachnospirales</taxon>
        <taxon>Lachnospiraceae</taxon>
        <taxon>Mediterraneibacter</taxon>
    </lineage>
</organism>
<sequence length="245" mass="28666">MRYKKIVLSIIASVLCLGLLSGCGGYSHDFNSSEEAQKYVLAKLKDKYDKEFNVIEVSNYKEEKIGLNWILVKVSEKDDPLRTATVYARNTGLFEDSYHVYFYSDEIKKLAEPLCKDKNYIQKYDIEIEGRPTSTEWTGKESIEEYIEKAEYTVVLKIHLQDGKAESEYAEEISDLMQKIMQSDLNIHFLVYGNSENPIFYSLPEEHRQSDVDFILEEMYNIKSLQESMEHADEWKKQNQNNEKD</sequence>
<dbReference type="EMBL" id="CACRUK010000022">
    <property type="protein sequence ID" value="VYU16906.1"/>
    <property type="molecule type" value="Genomic_DNA"/>
</dbReference>
<protein>
    <recommendedName>
        <fullName evidence="3">Lipoprotein</fullName>
    </recommendedName>
</protein>
<feature type="signal peptide" evidence="1">
    <location>
        <begin position="1"/>
        <end position="27"/>
    </location>
</feature>